<comment type="similarity">
    <text evidence="1">Belongs to the DinB family.</text>
</comment>
<evidence type="ECO:0000313" key="3">
    <source>
        <dbReference type="EMBL" id="GHB59338.1"/>
    </source>
</evidence>
<comment type="caution">
    <text evidence="3">The sequence shown here is derived from an EMBL/GenBank/DDBJ whole genome shotgun (WGS) entry which is preliminary data.</text>
</comment>
<dbReference type="PANTHER" id="PTHR39473:SF1">
    <property type="entry name" value="DINB-LIKE DOMAIN-CONTAINING PROTEIN"/>
    <property type="match status" value="1"/>
</dbReference>
<organism evidence="3 4">
    <name type="scientific">Persicitalea jodogahamensis</name>
    <dbReference type="NCBI Taxonomy" id="402147"/>
    <lineage>
        <taxon>Bacteria</taxon>
        <taxon>Pseudomonadati</taxon>
        <taxon>Bacteroidota</taxon>
        <taxon>Cytophagia</taxon>
        <taxon>Cytophagales</taxon>
        <taxon>Spirosomataceae</taxon>
        <taxon>Persicitalea</taxon>
    </lineage>
</organism>
<dbReference type="EMBL" id="BMXF01000001">
    <property type="protein sequence ID" value="GHB59338.1"/>
    <property type="molecule type" value="Genomic_DNA"/>
</dbReference>
<proteinExistence type="inferred from homology"/>
<evidence type="ECO:0000256" key="2">
    <source>
        <dbReference type="ARBA" id="ARBA00022723"/>
    </source>
</evidence>
<keyword evidence="2" id="KW-0479">Metal-binding</keyword>
<dbReference type="Proteomes" id="UP000598271">
    <property type="component" value="Unassembled WGS sequence"/>
</dbReference>
<dbReference type="RefSeq" id="WP_189563353.1">
    <property type="nucleotide sequence ID" value="NZ_BMXF01000001.1"/>
</dbReference>
<dbReference type="InterPro" id="IPR007837">
    <property type="entry name" value="DinB"/>
</dbReference>
<evidence type="ECO:0008006" key="5">
    <source>
        <dbReference type="Google" id="ProtNLM"/>
    </source>
</evidence>
<dbReference type="PANTHER" id="PTHR39473">
    <property type="match status" value="1"/>
</dbReference>
<dbReference type="AlphaFoldDB" id="A0A8J3D6A8"/>
<dbReference type="Pfam" id="PF05163">
    <property type="entry name" value="DinB"/>
    <property type="match status" value="1"/>
</dbReference>
<evidence type="ECO:0000256" key="1">
    <source>
        <dbReference type="ARBA" id="ARBA00008635"/>
    </source>
</evidence>
<keyword evidence="4" id="KW-1185">Reference proteome</keyword>
<reference evidence="3 4" key="1">
    <citation type="journal article" date="2014" name="Int. J. Syst. Evol. Microbiol.">
        <title>Complete genome sequence of Corynebacterium casei LMG S-19264T (=DSM 44701T), isolated from a smear-ripened cheese.</title>
        <authorList>
            <consortium name="US DOE Joint Genome Institute (JGI-PGF)"/>
            <person name="Walter F."/>
            <person name="Albersmeier A."/>
            <person name="Kalinowski J."/>
            <person name="Ruckert C."/>
        </authorList>
    </citation>
    <scope>NUCLEOTIDE SEQUENCE [LARGE SCALE GENOMIC DNA]</scope>
    <source>
        <strain evidence="3 4">KCTC 12866</strain>
    </source>
</reference>
<accession>A0A8J3D6A8</accession>
<name>A0A8J3D6A8_9BACT</name>
<sequence>MIQLHATTREIIAQLQLFLNQIDANSYSECLPILQGSSVGQHLRHVIEFYGCLSRQMKEGIISYDDRERNHQLENDLGYTCRILSELSNEVAEWHTDKPLQLRAIYGDTAGTLVPTSLARELVYLIEHAVHHMAVVKIAVAHHLPHIVLPSSFGVAHSTRQHQKTACAS</sequence>
<dbReference type="SUPFAM" id="SSF109854">
    <property type="entry name" value="DinB/YfiT-like putative metalloenzymes"/>
    <property type="match status" value="1"/>
</dbReference>
<protein>
    <recommendedName>
        <fullName evidence="5">DinB family protein</fullName>
    </recommendedName>
</protein>
<evidence type="ECO:0000313" key="4">
    <source>
        <dbReference type="Proteomes" id="UP000598271"/>
    </source>
</evidence>
<dbReference type="InterPro" id="IPR034660">
    <property type="entry name" value="DinB/YfiT-like"/>
</dbReference>
<dbReference type="GO" id="GO:0046872">
    <property type="term" value="F:metal ion binding"/>
    <property type="evidence" value="ECO:0007669"/>
    <property type="project" value="UniProtKB-KW"/>
</dbReference>
<gene>
    <name evidence="3" type="ORF">GCM10007390_11250</name>
</gene>